<name>A0A497F3L2_9CREN</name>
<sequence length="404" mass="44026">MREIALKAKAALSKPAKYGVDVDLTAYNFKIPPRQLIGSLNELPDDVKRSAPSVGLDITEAGRSGSYFQIDASPVYVKSRVQGLTVMPLSEAINDRSFIDNYYWKAVDVDLDKFTAAAELYGGKEGYVIIAGRNVVVENPVQACLYMSEPRALQAPHNIIVAEEGSTLYVVTGCATRPRIAGLHAGVSEFYVKRNATVVFIMIHNWSRHTHVRPRTGVVVEDGGTFISYYVNMGFTKSLQTFPNVYLRGAGAKAVLHTVILGLGSSKIDVGGFIALEAEGTSGEISSRVVAKDEVEVVARGKIGGYARGGRGHVECSGLLLSKHSSIRAIPELEAKVKDVQLTHEAAIGKLAEEEIFYIQARGFTREEAVSMLIRGFLKVRMEGLPPILEKYVNYVTELTASKL</sequence>
<dbReference type="PANTHER" id="PTHR30508:SF1">
    <property type="entry name" value="UPF0051 PROTEIN ABCI8, CHLOROPLASTIC-RELATED"/>
    <property type="match status" value="1"/>
</dbReference>
<evidence type="ECO:0000313" key="3">
    <source>
        <dbReference type="EMBL" id="RLE53812.1"/>
    </source>
</evidence>
<dbReference type="PANTHER" id="PTHR30508">
    <property type="entry name" value="FES CLUSTER ASSEMBLY PROTEIN SUF"/>
    <property type="match status" value="1"/>
</dbReference>
<dbReference type="Proteomes" id="UP000269499">
    <property type="component" value="Unassembled WGS sequence"/>
</dbReference>
<evidence type="ECO:0000259" key="2">
    <source>
        <dbReference type="Pfam" id="PF01458"/>
    </source>
</evidence>
<dbReference type="AlphaFoldDB" id="A0A497F3L2"/>
<organism evidence="3 4">
    <name type="scientific">Thermoproteota archaeon</name>
    <dbReference type="NCBI Taxonomy" id="2056631"/>
    <lineage>
        <taxon>Archaea</taxon>
        <taxon>Thermoproteota</taxon>
    </lineage>
</organism>
<feature type="domain" description="SUF system FeS cluster assembly SufBD core" evidence="2">
    <location>
        <begin position="150"/>
        <end position="377"/>
    </location>
</feature>
<gene>
    <name evidence="3" type="ORF">DRJ26_02910</name>
</gene>
<dbReference type="EMBL" id="QMRA01000051">
    <property type="protein sequence ID" value="RLE53812.1"/>
    <property type="molecule type" value="Genomic_DNA"/>
</dbReference>
<dbReference type="InterPro" id="IPR055346">
    <property type="entry name" value="Fe-S_cluster_assembly_SufBD"/>
</dbReference>
<evidence type="ECO:0000313" key="4">
    <source>
        <dbReference type="Proteomes" id="UP000269499"/>
    </source>
</evidence>
<protein>
    <submittedName>
        <fullName evidence="3">SufD family Fe-S cluster assembly protein</fullName>
    </submittedName>
</protein>
<comment type="caution">
    <text evidence="3">The sequence shown here is derived from an EMBL/GenBank/DDBJ whole genome shotgun (WGS) entry which is preliminary data.</text>
</comment>
<reference evidence="3 4" key="1">
    <citation type="submission" date="2018-06" db="EMBL/GenBank/DDBJ databases">
        <title>Extensive metabolic versatility and redundancy in microbially diverse, dynamic hydrothermal sediments.</title>
        <authorList>
            <person name="Dombrowski N."/>
            <person name="Teske A."/>
            <person name="Baker B.J."/>
        </authorList>
    </citation>
    <scope>NUCLEOTIDE SEQUENCE [LARGE SCALE GENOMIC DNA]</scope>
    <source>
        <strain evidence="3">B20_G2</strain>
    </source>
</reference>
<comment type="similarity">
    <text evidence="1">Belongs to the iron-sulfur cluster assembly SufBD family.</text>
</comment>
<dbReference type="Pfam" id="PF01458">
    <property type="entry name" value="SUFBD_core"/>
    <property type="match status" value="1"/>
</dbReference>
<accession>A0A497F3L2</accession>
<dbReference type="InterPro" id="IPR000825">
    <property type="entry name" value="SUF_FeS_clus_asmbl_SufBD_core"/>
</dbReference>
<proteinExistence type="inferred from homology"/>
<dbReference type="GO" id="GO:0016226">
    <property type="term" value="P:iron-sulfur cluster assembly"/>
    <property type="evidence" value="ECO:0007669"/>
    <property type="project" value="InterPro"/>
</dbReference>
<dbReference type="InterPro" id="IPR037284">
    <property type="entry name" value="SUF_FeS_clus_asmbl_SufBD_sf"/>
</dbReference>
<evidence type="ECO:0000256" key="1">
    <source>
        <dbReference type="ARBA" id="ARBA00043967"/>
    </source>
</evidence>
<dbReference type="SUPFAM" id="SSF101960">
    <property type="entry name" value="Stabilizer of iron transporter SufD"/>
    <property type="match status" value="1"/>
</dbReference>